<keyword evidence="2" id="KW-1003">Cell membrane</keyword>
<evidence type="ECO:0000259" key="7">
    <source>
        <dbReference type="Pfam" id="PF00892"/>
    </source>
</evidence>
<evidence type="ECO:0000256" key="5">
    <source>
        <dbReference type="ARBA" id="ARBA00023136"/>
    </source>
</evidence>
<keyword evidence="3 6" id="KW-0812">Transmembrane</keyword>
<feature type="transmembrane region" description="Helical" evidence="6">
    <location>
        <begin position="25"/>
        <end position="43"/>
    </location>
</feature>
<reference evidence="8" key="1">
    <citation type="submission" date="2020-01" db="EMBL/GenBank/DDBJ databases">
        <authorList>
            <person name="Meier V. D."/>
            <person name="Meier V D."/>
        </authorList>
    </citation>
    <scope>NUCLEOTIDE SEQUENCE</scope>
    <source>
        <strain evidence="8">HLG_WM_MAG_09</strain>
    </source>
</reference>
<evidence type="ECO:0000256" key="2">
    <source>
        <dbReference type="ARBA" id="ARBA00022475"/>
    </source>
</evidence>
<evidence type="ECO:0000256" key="1">
    <source>
        <dbReference type="ARBA" id="ARBA00004651"/>
    </source>
</evidence>
<comment type="subcellular location">
    <subcellularLocation>
        <location evidence="1">Cell membrane</location>
        <topology evidence="1">Multi-pass membrane protein</topology>
    </subcellularLocation>
</comment>
<dbReference type="GO" id="GO:0005886">
    <property type="term" value="C:plasma membrane"/>
    <property type="evidence" value="ECO:0007669"/>
    <property type="project" value="UniProtKB-SubCell"/>
</dbReference>
<feature type="transmembrane region" description="Helical" evidence="6">
    <location>
        <begin position="86"/>
        <end position="106"/>
    </location>
</feature>
<dbReference type="InterPro" id="IPR037185">
    <property type="entry name" value="EmrE-like"/>
</dbReference>
<evidence type="ECO:0000256" key="4">
    <source>
        <dbReference type="ARBA" id="ARBA00022989"/>
    </source>
</evidence>
<evidence type="ECO:0000313" key="8">
    <source>
        <dbReference type="EMBL" id="CAA6829064.1"/>
    </source>
</evidence>
<dbReference type="InterPro" id="IPR000620">
    <property type="entry name" value="EamA_dom"/>
</dbReference>
<feature type="domain" description="EamA" evidence="7">
    <location>
        <begin position="25"/>
        <end position="158"/>
    </location>
</feature>
<feature type="transmembrane region" description="Helical" evidence="6">
    <location>
        <begin position="118"/>
        <end position="137"/>
    </location>
</feature>
<organism evidence="8">
    <name type="scientific">uncultured Thiotrichaceae bacterium</name>
    <dbReference type="NCBI Taxonomy" id="298394"/>
    <lineage>
        <taxon>Bacteria</taxon>
        <taxon>Pseudomonadati</taxon>
        <taxon>Pseudomonadota</taxon>
        <taxon>Gammaproteobacteria</taxon>
        <taxon>Thiotrichales</taxon>
        <taxon>Thiotrichaceae</taxon>
        <taxon>environmental samples</taxon>
    </lineage>
</organism>
<feature type="transmembrane region" description="Helical" evidence="6">
    <location>
        <begin position="143"/>
        <end position="159"/>
    </location>
</feature>
<dbReference type="PANTHER" id="PTHR32322:SF18">
    <property type="entry name" value="S-ADENOSYLMETHIONINE_S-ADENOSYLHOMOCYSTEINE TRANSPORTER"/>
    <property type="match status" value="1"/>
</dbReference>
<dbReference type="EMBL" id="CACVAT010000493">
    <property type="protein sequence ID" value="CAA6829064.1"/>
    <property type="molecule type" value="Genomic_DNA"/>
</dbReference>
<dbReference type="InterPro" id="IPR050638">
    <property type="entry name" value="AA-Vitamin_Transporters"/>
</dbReference>
<accession>A0A6S6UGS0</accession>
<evidence type="ECO:0000256" key="6">
    <source>
        <dbReference type="SAM" id="Phobius"/>
    </source>
</evidence>
<proteinExistence type="predicted"/>
<dbReference type="AlphaFoldDB" id="A0A6S6UGS0"/>
<keyword evidence="4 6" id="KW-1133">Transmembrane helix</keyword>
<name>A0A6S6UGS0_9GAMM</name>
<feature type="transmembrane region" description="Helical" evidence="6">
    <location>
        <begin position="55"/>
        <end position="74"/>
    </location>
</feature>
<dbReference type="Pfam" id="PF00892">
    <property type="entry name" value="EamA"/>
    <property type="match status" value="1"/>
</dbReference>
<dbReference type="PANTHER" id="PTHR32322">
    <property type="entry name" value="INNER MEMBRANE TRANSPORTER"/>
    <property type="match status" value="1"/>
</dbReference>
<sequence>MVLTYSGVLVLYAHETLANTENTHLGVILVMGAATTFSCYVVFSKRYINHFGSRLFTSIAMLASTVFVLIHFSLTHEINDLFINNAAWLYAFLLAIFSTLIPSFMINEAIARVGAAKTSIVGTIGPVFTILMAVIILGEPFGWFHLGGMLLVMFGVSFLKK</sequence>
<gene>
    <name evidence="8" type="ORF">HELGO_WM52625</name>
</gene>
<protein>
    <submittedName>
        <fullName evidence="8">Permease of the drug/metabolite transporter (DMT) superfamily</fullName>
    </submittedName>
</protein>
<evidence type="ECO:0000256" key="3">
    <source>
        <dbReference type="ARBA" id="ARBA00022692"/>
    </source>
</evidence>
<dbReference type="SUPFAM" id="SSF103481">
    <property type="entry name" value="Multidrug resistance efflux transporter EmrE"/>
    <property type="match status" value="1"/>
</dbReference>
<keyword evidence="5 6" id="KW-0472">Membrane</keyword>